<sequence>MFKELEEKYRDAEDPEAAKRIISARGEWVLENVDFINDFESSILMSYVKDVAYDLKDCNNLEELPEEISKLKKLRYLDFSHCYVLGNMPKKLSSLSELQVLKGFIIGDPQRKNLGTLEDLKGLKKLKKLTIIATRKDFPTPEDLGALLKLQALRKLTIAWGVQPKNSEEQAKAGELSKHETSQLGKAAESSVRLSDKLPNKLEKLDLQFFPYSIPTWLKPGDLPMLEKLYIRGGNFTTLEKGT</sequence>
<name>A0AAW2D9B4_9ROSI</name>
<reference evidence="4 5" key="1">
    <citation type="submission" date="2024-01" db="EMBL/GenBank/DDBJ databases">
        <title>A telomere-to-telomere, gap-free genome of sweet tea (Lithocarpus litseifolius).</title>
        <authorList>
            <person name="Zhou J."/>
        </authorList>
    </citation>
    <scope>NUCLEOTIDE SEQUENCE [LARGE SCALE GENOMIC DNA]</scope>
    <source>
        <strain evidence="4">Zhou-2022a</strain>
        <tissue evidence="4">Leaf</tissue>
    </source>
</reference>
<feature type="domain" description="Disease resistance R13L4/SHOC-2-like LRR" evidence="3">
    <location>
        <begin position="60"/>
        <end position="232"/>
    </location>
</feature>
<dbReference type="EMBL" id="JAZDWU010000004">
    <property type="protein sequence ID" value="KAL0005885.1"/>
    <property type="molecule type" value="Genomic_DNA"/>
</dbReference>
<evidence type="ECO:0000256" key="2">
    <source>
        <dbReference type="SAM" id="MobiDB-lite"/>
    </source>
</evidence>
<feature type="compositionally biased region" description="Basic and acidic residues" evidence="2">
    <location>
        <begin position="169"/>
        <end position="181"/>
    </location>
</feature>
<dbReference type="InterPro" id="IPR055414">
    <property type="entry name" value="LRR_R13L4/SHOC2-like"/>
</dbReference>
<dbReference type="Proteomes" id="UP001459277">
    <property type="component" value="Unassembled WGS sequence"/>
</dbReference>
<evidence type="ECO:0000313" key="5">
    <source>
        <dbReference type="Proteomes" id="UP001459277"/>
    </source>
</evidence>
<dbReference type="PANTHER" id="PTHR47186:SF54">
    <property type="entry name" value="DISEASE RESISTANCE RPP13-LIKE PROTEIN 4"/>
    <property type="match status" value="1"/>
</dbReference>
<dbReference type="Pfam" id="PF23598">
    <property type="entry name" value="LRR_14"/>
    <property type="match status" value="1"/>
</dbReference>
<dbReference type="SUPFAM" id="SSF52047">
    <property type="entry name" value="RNI-like"/>
    <property type="match status" value="1"/>
</dbReference>
<keyword evidence="5" id="KW-1185">Reference proteome</keyword>
<gene>
    <name evidence="4" type="ORF">SO802_013446</name>
</gene>
<dbReference type="PANTHER" id="PTHR47186">
    <property type="entry name" value="LEUCINE-RICH REPEAT-CONTAINING PROTEIN 57"/>
    <property type="match status" value="1"/>
</dbReference>
<accession>A0AAW2D9B4</accession>
<evidence type="ECO:0000313" key="4">
    <source>
        <dbReference type="EMBL" id="KAL0005885.1"/>
    </source>
</evidence>
<evidence type="ECO:0000259" key="3">
    <source>
        <dbReference type="Pfam" id="PF23598"/>
    </source>
</evidence>
<dbReference type="AlphaFoldDB" id="A0AAW2D9B4"/>
<keyword evidence="1" id="KW-0677">Repeat</keyword>
<dbReference type="Gene3D" id="3.80.10.10">
    <property type="entry name" value="Ribonuclease Inhibitor"/>
    <property type="match status" value="1"/>
</dbReference>
<proteinExistence type="predicted"/>
<dbReference type="InterPro" id="IPR032675">
    <property type="entry name" value="LRR_dom_sf"/>
</dbReference>
<comment type="caution">
    <text evidence="4">The sequence shown here is derived from an EMBL/GenBank/DDBJ whole genome shotgun (WGS) entry which is preliminary data.</text>
</comment>
<feature type="region of interest" description="Disordered" evidence="2">
    <location>
        <begin position="169"/>
        <end position="190"/>
    </location>
</feature>
<evidence type="ECO:0000256" key="1">
    <source>
        <dbReference type="ARBA" id="ARBA00022737"/>
    </source>
</evidence>
<protein>
    <recommendedName>
        <fullName evidence="3">Disease resistance R13L4/SHOC-2-like LRR domain-containing protein</fullName>
    </recommendedName>
</protein>
<organism evidence="4 5">
    <name type="scientific">Lithocarpus litseifolius</name>
    <dbReference type="NCBI Taxonomy" id="425828"/>
    <lineage>
        <taxon>Eukaryota</taxon>
        <taxon>Viridiplantae</taxon>
        <taxon>Streptophyta</taxon>
        <taxon>Embryophyta</taxon>
        <taxon>Tracheophyta</taxon>
        <taxon>Spermatophyta</taxon>
        <taxon>Magnoliopsida</taxon>
        <taxon>eudicotyledons</taxon>
        <taxon>Gunneridae</taxon>
        <taxon>Pentapetalae</taxon>
        <taxon>rosids</taxon>
        <taxon>fabids</taxon>
        <taxon>Fagales</taxon>
        <taxon>Fagaceae</taxon>
        <taxon>Lithocarpus</taxon>
    </lineage>
</organism>